<feature type="compositionally biased region" description="Acidic residues" evidence="1">
    <location>
        <begin position="47"/>
        <end position="58"/>
    </location>
</feature>
<proteinExistence type="predicted"/>
<dbReference type="AlphaFoldDB" id="A0ABD3MYC3"/>
<feature type="compositionally biased region" description="Low complexity" evidence="1">
    <location>
        <begin position="98"/>
        <end position="107"/>
    </location>
</feature>
<feature type="region of interest" description="Disordered" evidence="1">
    <location>
        <begin position="296"/>
        <end position="328"/>
    </location>
</feature>
<dbReference type="EMBL" id="JALLAZ020001751">
    <property type="protein sequence ID" value="KAL3765465.1"/>
    <property type="molecule type" value="Genomic_DNA"/>
</dbReference>
<gene>
    <name evidence="2" type="ORF">ACHAW5_008578</name>
</gene>
<feature type="compositionally biased region" description="Basic residues" evidence="1">
    <location>
        <begin position="564"/>
        <end position="582"/>
    </location>
</feature>
<reference evidence="2 3" key="1">
    <citation type="submission" date="2024-10" db="EMBL/GenBank/DDBJ databases">
        <title>Updated reference genomes for cyclostephanoid diatoms.</title>
        <authorList>
            <person name="Roberts W.R."/>
            <person name="Alverson A.J."/>
        </authorList>
    </citation>
    <scope>NUCLEOTIDE SEQUENCE [LARGE SCALE GENOMIC DNA]</scope>
    <source>
        <strain evidence="2 3">AJA276-08</strain>
    </source>
</reference>
<feature type="compositionally biased region" description="Basic and acidic residues" evidence="1">
    <location>
        <begin position="16"/>
        <end position="46"/>
    </location>
</feature>
<feature type="region of interest" description="Disordered" evidence="1">
    <location>
        <begin position="564"/>
        <end position="588"/>
    </location>
</feature>
<feature type="compositionally biased region" description="Acidic residues" evidence="1">
    <location>
        <begin position="375"/>
        <end position="384"/>
    </location>
</feature>
<evidence type="ECO:0000313" key="3">
    <source>
        <dbReference type="Proteomes" id="UP001530315"/>
    </source>
</evidence>
<dbReference type="Proteomes" id="UP001530315">
    <property type="component" value="Unassembled WGS sequence"/>
</dbReference>
<name>A0ABD3MYC3_9STRA</name>
<feature type="compositionally biased region" description="Low complexity" evidence="1">
    <location>
        <begin position="1"/>
        <end position="15"/>
    </location>
</feature>
<accession>A0ABD3MYC3</accession>
<feature type="region of interest" description="Disordered" evidence="1">
    <location>
        <begin position="1"/>
        <end position="107"/>
    </location>
</feature>
<sequence length="588" mass="65617">MASSSSSSSSSSLSSESRRRPDFESHGGRLEDFDDGHRPETYRHDYDYDDDHRDDDDDRRDSRRRRRQHRRSRPRIVRYDNTRRGGGGAAVVFPSPPTSSSSSSSSSAAVHVYDDAVDPRVARALYDASTSWGRKVGEGGGGRRDDEPWGTYVTIAEARARVVERGEVGGWRRPPPPPRDIDVDDVDGVRHDLAVEVVASFLLGVVPLRPGTAAAAAAARLCRRRGDGTMDALYRTSDVIERAHGVAVWGLSSNVGDSVSYHVDYAELLRYEHDVTVPPLYAGTLQCSPLTTIMGDDDDDDGVIDGSTTEGKFSERPTNNNDDDSDGISHVMRGGEFCVNLRGLDHYAMHGYKGKLSGDVHGGWRRPTNIAAHDDDNDEDEDDDDRPRCRCLGGGVTSNDDDQWGGWPMRRRRRNNARYPRPRGGVVSPSRVIVEFNVFGHDVGSLVSKAPEHSRAFRRRVRLYRSAMYRSAMVACAARGGIRGGEGGDDDDDIDNDVIDVDPGGKSRRSVVGGGMDISRIRENRVLTKLLILAKRERVKEKFRLDRERLSIGIRRRLLTAPRRRYRRRIRHPPPPRRRRQGRIAAES</sequence>
<feature type="compositionally biased region" description="Polar residues" evidence="1">
    <location>
        <begin position="307"/>
        <end position="320"/>
    </location>
</feature>
<evidence type="ECO:0000256" key="1">
    <source>
        <dbReference type="SAM" id="MobiDB-lite"/>
    </source>
</evidence>
<feature type="compositionally biased region" description="Basic residues" evidence="1">
    <location>
        <begin position="62"/>
        <end position="76"/>
    </location>
</feature>
<comment type="caution">
    <text evidence="2">The sequence shown here is derived from an EMBL/GenBank/DDBJ whole genome shotgun (WGS) entry which is preliminary data.</text>
</comment>
<feature type="region of interest" description="Disordered" evidence="1">
    <location>
        <begin position="368"/>
        <end position="395"/>
    </location>
</feature>
<evidence type="ECO:0000313" key="2">
    <source>
        <dbReference type="EMBL" id="KAL3765465.1"/>
    </source>
</evidence>
<protein>
    <submittedName>
        <fullName evidence="2">Uncharacterized protein</fullName>
    </submittedName>
</protein>
<organism evidence="2 3">
    <name type="scientific">Stephanodiscus triporus</name>
    <dbReference type="NCBI Taxonomy" id="2934178"/>
    <lineage>
        <taxon>Eukaryota</taxon>
        <taxon>Sar</taxon>
        <taxon>Stramenopiles</taxon>
        <taxon>Ochrophyta</taxon>
        <taxon>Bacillariophyta</taxon>
        <taxon>Coscinodiscophyceae</taxon>
        <taxon>Thalassiosirophycidae</taxon>
        <taxon>Stephanodiscales</taxon>
        <taxon>Stephanodiscaceae</taxon>
        <taxon>Stephanodiscus</taxon>
    </lineage>
</organism>
<keyword evidence="3" id="KW-1185">Reference proteome</keyword>